<dbReference type="GO" id="GO:0005540">
    <property type="term" value="F:hyaluronic acid binding"/>
    <property type="evidence" value="ECO:0007669"/>
    <property type="project" value="InterPro"/>
</dbReference>
<dbReference type="InterPro" id="IPR031794">
    <property type="entry name" value="HMMR_C"/>
</dbReference>
<evidence type="ECO:0000313" key="8">
    <source>
        <dbReference type="Proteomes" id="UP000242188"/>
    </source>
</evidence>
<organism evidence="7 8">
    <name type="scientific">Mizuhopecten yessoensis</name>
    <name type="common">Japanese scallop</name>
    <name type="synonym">Patinopecten yessoensis</name>
    <dbReference type="NCBI Taxonomy" id="6573"/>
    <lineage>
        <taxon>Eukaryota</taxon>
        <taxon>Metazoa</taxon>
        <taxon>Spiralia</taxon>
        <taxon>Lophotrochozoa</taxon>
        <taxon>Mollusca</taxon>
        <taxon>Bivalvia</taxon>
        <taxon>Autobranchia</taxon>
        <taxon>Pteriomorphia</taxon>
        <taxon>Pectinida</taxon>
        <taxon>Pectinoidea</taxon>
        <taxon>Pectinidae</taxon>
        <taxon>Mizuhopecten</taxon>
    </lineage>
</organism>
<feature type="coiled-coil region" evidence="4">
    <location>
        <begin position="402"/>
        <end position="472"/>
    </location>
</feature>
<proteinExistence type="predicted"/>
<evidence type="ECO:0000256" key="5">
    <source>
        <dbReference type="SAM" id="MobiDB-lite"/>
    </source>
</evidence>
<feature type="coiled-coil region" evidence="4">
    <location>
        <begin position="512"/>
        <end position="891"/>
    </location>
</feature>
<keyword evidence="7" id="KW-0675">Receptor</keyword>
<gene>
    <name evidence="7" type="ORF">KP79_PYT12558</name>
</gene>
<dbReference type="STRING" id="6573.A0A210QE91"/>
<keyword evidence="2" id="KW-0963">Cytoplasm</keyword>
<dbReference type="PANTHER" id="PTHR18956:SF6">
    <property type="entry name" value="HYALURONAN MEDIATED MOTILITY RECEPTOR"/>
    <property type="match status" value="1"/>
</dbReference>
<dbReference type="InterPro" id="IPR026203">
    <property type="entry name" value="IHABP"/>
</dbReference>
<dbReference type="Pfam" id="PF15908">
    <property type="entry name" value="HMMR_C"/>
    <property type="match status" value="1"/>
</dbReference>
<comment type="caution">
    <text evidence="7">The sequence shown here is derived from an EMBL/GenBank/DDBJ whole genome shotgun (WGS) entry which is preliminary data.</text>
</comment>
<feature type="coiled-coil region" evidence="4">
    <location>
        <begin position="135"/>
        <end position="278"/>
    </location>
</feature>
<dbReference type="SUPFAM" id="SSF90257">
    <property type="entry name" value="Myosin rod fragments"/>
    <property type="match status" value="1"/>
</dbReference>
<sequence length="1155" mass="131192">MSFAKGKRFNEVKGCAPPVGAYDPKEVDKKKGAVILKSTTERFKEPKVITPGPGAFDLSSITPGKKSLNDTRCKLNSTCLGNLVSSASKRLLSQSSSISSSVESLSSKGKDKSDTNGGLCARCKLFSEQDSKDWAQSLKKCKEALQAQKFRLQEKLRELELDSWKKDDSIRFLKGEVSATNDHMLQGEQALFEANAEIAEYKEKLEQLEEQEKTVNENIRLLSEKYEVIEMQLAEEQSHGKERQVELQSRLEVTRSNLQEVEEDCVDLQRRNSDLLRSLHSEKDEVEKLIYQMDEQKKLSSDLGSLLDSKEEIITDLEIHLEATKIELQNTKDVAEKNTTDLQSLREKIAELESTEKSLENQLQEDCMTNNQIARSHADRIMELEQAELVLKEEAQQKDESFHSAVKRCESLEEQVERLTIQVNSIKEEFECTVSEVKRTKEKELQDLMETVDRVREEKNGLERRVAEQADEISARDDKVLLLSKEKECVETKMAANEVDHQRIIKGQIEGIENMNMKIETLCQEKLELLRQLEQVALDRDTVAQQLQETKESVAVTAAQKEAEWSHDLQRLTSDLKAITEEKEILDQKLSQATAQRTGLSEYVDEIKAELESQKRTVEEVTQKLSDNVVELTESRDSLQQHLHIEQTNCKSLQSENNSLMSEIDYLQKSSKQLKCDVTEEGKQHQKQVEGLSREKQRLESQIADIERQHSSLREEFTSSVTERSSALEKVTELTDQVAKLTDDLTVSQSARDSLMENVTVLGEKIIDLEEEIDSAKSVNVFLSNQVTGLTEQVTEMENNLESSEAKNQQFVSQVVELNIQLLDMRGQLDCSGEHNDSLTRQVSGLKVQVATLEEDLKSSQALLQVNTQEKSVIREELTSVRAEKEALSDQISGLASSLSTVEHEKKSFCKQADSLADKLMHLQSEYDTQSETVTALEGQLSHSHASSKAVSDKVLVLEENLKSSEVEIKAKVEEATHLKSYLSHLETEDKKNKECIVALQEQLGEGANKEELDQALKELEKWRKLYEDLQAKVEPFMEQLDAFELEKQALTGRSKNAQAEVDKLSKEYAKLLGHQNQKQKIHHIIKIKEENNTLKKEVSALREQCNKHKRTIGKMEDKVRVVEGKKRFDSSMAFSRSKENLVPPSSPLRDGNRH</sequence>
<evidence type="ECO:0000256" key="4">
    <source>
        <dbReference type="SAM" id="Coils"/>
    </source>
</evidence>
<dbReference type="AlphaFoldDB" id="A0A210QE91"/>
<feature type="coiled-coil region" evidence="4">
    <location>
        <begin position="328"/>
        <end position="365"/>
    </location>
</feature>
<evidence type="ECO:0000256" key="2">
    <source>
        <dbReference type="ARBA" id="ARBA00022490"/>
    </source>
</evidence>
<dbReference type="EMBL" id="NEDP02004037">
    <property type="protein sequence ID" value="OWF47070.1"/>
    <property type="molecule type" value="Genomic_DNA"/>
</dbReference>
<keyword evidence="3" id="KW-0206">Cytoskeleton</keyword>
<comment type="subcellular location">
    <subcellularLocation>
        <location evidence="1">Cytoplasm</location>
        <location evidence="1">Cytoskeleton</location>
        <location evidence="1">Spindle</location>
    </subcellularLocation>
</comment>
<dbReference type="GO" id="GO:0005819">
    <property type="term" value="C:spindle"/>
    <property type="evidence" value="ECO:0007669"/>
    <property type="project" value="UniProtKB-SubCell"/>
</dbReference>
<keyword evidence="8" id="KW-1185">Reference proteome</keyword>
<evidence type="ECO:0000256" key="1">
    <source>
        <dbReference type="ARBA" id="ARBA00004186"/>
    </source>
</evidence>
<protein>
    <submittedName>
        <fullName evidence="7">Hyaluronan mediated motility receptor</fullName>
    </submittedName>
</protein>
<evidence type="ECO:0000313" key="7">
    <source>
        <dbReference type="EMBL" id="OWF47070.1"/>
    </source>
</evidence>
<dbReference type="Gene3D" id="1.10.287.1490">
    <property type="match status" value="2"/>
</dbReference>
<dbReference type="Proteomes" id="UP000242188">
    <property type="component" value="Unassembled WGS sequence"/>
</dbReference>
<feature type="coiled-coil region" evidence="4">
    <location>
        <begin position="1010"/>
        <end position="1119"/>
    </location>
</feature>
<feature type="domain" description="Hyaluronan-mediated motility receptor C-terminal" evidence="6">
    <location>
        <begin position="1008"/>
        <end position="1152"/>
    </location>
</feature>
<dbReference type="PANTHER" id="PTHR18956">
    <property type="entry name" value="HYALURONAN MEDIATED MOTILITY RECEPTOR"/>
    <property type="match status" value="1"/>
</dbReference>
<keyword evidence="4" id="KW-0175">Coiled coil</keyword>
<reference evidence="7 8" key="1">
    <citation type="journal article" date="2017" name="Nat. Ecol. Evol.">
        <title>Scallop genome provides insights into evolution of bilaterian karyotype and development.</title>
        <authorList>
            <person name="Wang S."/>
            <person name="Zhang J."/>
            <person name="Jiao W."/>
            <person name="Li J."/>
            <person name="Xun X."/>
            <person name="Sun Y."/>
            <person name="Guo X."/>
            <person name="Huan P."/>
            <person name="Dong B."/>
            <person name="Zhang L."/>
            <person name="Hu X."/>
            <person name="Sun X."/>
            <person name="Wang J."/>
            <person name="Zhao C."/>
            <person name="Wang Y."/>
            <person name="Wang D."/>
            <person name="Huang X."/>
            <person name="Wang R."/>
            <person name="Lv J."/>
            <person name="Li Y."/>
            <person name="Zhang Z."/>
            <person name="Liu B."/>
            <person name="Lu W."/>
            <person name="Hui Y."/>
            <person name="Liang J."/>
            <person name="Zhou Z."/>
            <person name="Hou R."/>
            <person name="Li X."/>
            <person name="Liu Y."/>
            <person name="Li H."/>
            <person name="Ning X."/>
            <person name="Lin Y."/>
            <person name="Zhao L."/>
            <person name="Xing Q."/>
            <person name="Dou J."/>
            <person name="Li Y."/>
            <person name="Mao J."/>
            <person name="Guo H."/>
            <person name="Dou H."/>
            <person name="Li T."/>
            <person name="Mu C."/>
            <person name="Jiang W."/>
            <person name="Fu Q."/>
            <person name="Fu X."/>
            <person name="Miao Y."/>
            <person name="Liu J."/>
            <person name="Yu Q."/>
            <person name="Li R."/>
            <person name="Liao H."/>
            <person name="Li X."/>
            <person name="Kong Y."/>
            <person name="Jiang Z."/>
            <person name="Chourrout D."/>
            <person name="Li R."/>
            <person name="Bao Z."/>
        </authorList>
    </citation>
    <scope>NUCLEOTIDE SEQUENCE [LARGE SCALE GENOMIC DNA]</scope>
    <source>
        <strain evidence="7 8">PY_sf001</strain>
    </source>
</reference>
<feature type="region of interest" description="Disordered" evidence="5">
    <location>
        <begin position="1133"/>
        <end position="1155"/>
    </location>
</feature>
<accession>A0A210QE91</accession>
<evidence type="ECO:0000259" key="6">
    <source>
        <dbReference type="Pfam" id="PF15908"/>
    </source>
</evidence>
<name>A0A210QE91_MIZYE</name>
<evidence type="ECO:0000256" key="3">
    <source>
        <dbReference type="ARBA" id="ARBA00023212"/>
    </source>
</evidence>
<dbReference type="OrthoDB" id="419631at2759"/>